<dbReference type="AlphaFoldDB" id="A0A4Y9L1F1"/>
<dbReference type="GO" id="GO:0019877">
    <property type="term" value="P:diaminopimelate biosynthetic process"/>
    <property type="evidence" value="ECO:0007669"/>
    <property type="project" value="UniProtKB-ARBA"/>
</dbReference>
<keyword evidence="2" id="KW-0479">Metal-binding</keyword>
<sequence length="398" mass="43432">MKVIPEIQAAQEEIKALRRWLHAHPELSFQETQTSDLVAKTLEGYGIEVHRGLGRTGVVGVLRSGRGDRAIGLRADMDALPMHELNTFAHRSQYPGKMHACGHDGHMAMLLGAARHLARTRDFDGTIVFIFSPAEENGAGAKVMVDEGIFKRFRVDAVFGLHNWPGSPVNTFGVRPGPILAGAVDFEIRIVGVGSHAALPHNGKDPILTGAQIVTALQGIITRNKNPLDTAVLSVAQFHGGEARNVIPEVVTLAGTVRAFKDATLELIESRMRTIVENIALAHECQAELKTKRCPPTVNAPNETRFATEVMKSIIDETKVDVDVEPTTGCEDFSYMLQARPGTFAFLGAGNGEHREQGHGPGPCELHNTSYDFNDEILTLGSTYWVELSRNWLRGRAA</sequence>
<comment type="cofactor">
    <cofactor evidence="2">
        <name>Mn(2+)</name>
        <dbReference type="ChEBI" id="CHEBI:29035"/>
    </cofactor>
    <text evidence="2">The Mn(2+) ion enhances activity.</text>
</comment>
<keyword evidence="1 4" id="KW-0378">Hydrolase</keyword>
<feature type="binding site" evidence="2">
    <location>
        <position position="136"/>
    </location>
    <ligand>
        <name>Mn(2+)</name>
        <dbReference type="ChEBI" id="CHEBI:29035"/>
        <label>2</label>
    </ligand>
</feature>
<protein>
    <submittedName>
        <fullName evidence="4">Amidohydrolase</fullName>
    </submittedName>
</protein>
<proteinExistence type="predicted"/>
<evidence type="ECO:0000313" key="5">
    <source>
        <dbReference type="Proteomes" id="UP000297966"/>
    </source>
</evidence>
<dbReference type="Pfam" id="PF07687">
    <property type="entry name" value="M20_dimer"/>
    <property type="match status" value="1"/>
</dbReference>
<dbReference type="InterPro" id="IPR017439">
    <property type="entry name" value="Amidohydrolase"/>
</dbReference>
<dbReference type="Gene3D" id="3.40.630.10">
    <property type="entry name" value="Zn peptidases"/>
    <property type="match status" value="1"/>
</dbReference>
<feature type="binding site" evidence="2">
    <location>
        <position position="103"/>
    </location>
    <ligand>
        <name>Mn(2+)</name>
        <dbReference type="ChEBI" id="CHEBI:29035"/>
        <label>2</label>
    </ligand>
</feature>
<dbReference type="InterPro" id="IPR002933">
    <property type="entry name" value="Peptidase_M20"/>
</dbReference>
<dbReference type="OrthoDB" id="9777385at2"/>
<dbReference type="GO" id="GO:0046872">
    <property type="term" value="F:metal ion binding"/>
    <property type="evidence" value="ECO:0007669"/>
    <property type="project" value="UniProtKB-KW"/>
</dbReference>
<keyword evidence="5" id="KW-1185">Reference proteome</keyword>
<reference evidence="4 5" key="1">
    <citation type="submission" date="2019-03" db="EMBL/GenBank/DDBJ databases">
        <title>Bradyrhizobium diversity isolated from nodules of Chamaecrista fasciculata.</title>
        <authorList>
            <person name="Klepa M.S."/>
            <person name="Urquiaga M.O."/>
            <person name="Hungria M."/>
            <person name="Delamuta J.R."/>
        </authorList>
    </citation>
    <scope>NUCLEOTIDE SEQUENCE [LARGE SCALE GENOMIC DNA]</scope>
    <source>
        <strain evidence="4 5">CNPSo 3448</strain>
    </source>
</reference>
<dbReference type="EMBL" id="SPQT01000060">
    <property type="protein sequence ID" value="TFV36616.1"/>
    <property type="molecule type" value="Genomic_DNA"/>
</dbReference>
<dbReference type="CDD" id="cd05666">
    <property type="entry name" value="M20_Acy1-like"/>
    <property type="match status" value="1"/>
</dbReference>
<dbReference type="InterPro" id="IPR036264">
    <property type="entry name" value="Bact_exopeptidase_dim_dom"/>
</dbReference>
<dbReference type="SUPFAM" id="SSF55031">
    <property type="entry name" value="Bacterial exopeptidase dimerisation domain"/>
    <property type="match status" value="1"/>
</dbReference>
<dbReference type="InterPro" id="IPR011650">
    <property type="entry name" value="Peptidase_M20_dimer"/>
</dbReference>
<feature type="binding site" evidence="2">
    <location>
        <position position="101"/>
    </location>
    <ligand>
        <name>Mn(2+)</name>
        <dbReference type="ChEBI" id="CHEBI:29035"/>
        <label>2</label>
    </ligand>
</feature>
<dbReference type="NCBIfam" id="TIGR01891">
    <property type="entry name" value="amidohydrolases"/>
    <property type="match status" value="1"/>
</dbReference>
<feature type="domain" description="Peptidase M20 dimerisation" evidence="3">
    <location>
        <begin position="182"/>
        <end position="282"/>
    </location>
</feature>
<comment type="caution">
    <text evidence="4">The sequence shown here is derived from an EMBL/GenBank/DDBJ whole genome shotgun (WGS) entry which is preliminary data.</text>
</comment>
<name>A0A4Y9L1F1_9BRAD</name>
<dbReference type="GO" id="GO:0050118">
    <property type="term" value="F:N-acetyldiaminopimelate deacetylase activity"/>
    <property type="evidence" value="ECO:0007669"/>
    <property type="project" value="UniProtKB-ARBA"/>
</dbReference>
<dbReference type="PIRSF" id="PIRSF005962">
    <property type="entry name" value="Pept_M20D_amidohydro"/>
    <property type="match status" value="1"/>
</dbReference>
<keyword evidence="2" id="KW-0464">Manganese</keyword>
<dbReference type="PANTHER" id="PTHR11014">
    <property type="entry name" value="PEPTIDASE M20 FAMILY MEMBER"/>
    <property type="match status" value="1"/>
</dbReference>
<organism evidence="4 5">
    <name type="scientific">Bradyrhizobium niftali</name>
    <dbReference type="NCBI Taxonomy" id="2560055"/>
    <lineage>
        <taxon>Bacteria</taxon>
        <taxon>Pseudomonadati</taxon>
        <taxon>Pseudomonadota</taxon>
        <taxon>Alphaproteobacteria</taxon>
        <taxon>Hyphomicrobiales</taxon>
        <taxon>Nitrobacteraceae</taxon>
        <taxon>Bradyrhizobium</taxon>
    </lineage>
</organism>
<dbReference type="PANTHER" id="PTHR11014:SF63">
    <property type="entry name" value="METALLOPEPTIDASE, PUTATIVE (AFU_ORTHOLOGUE AFUA_6G09600)-RELATED"/>
    <property type="match status" value="1"/>
</dbReference>
<evidence type="ECO:0000259" key="3">
    <source>
        <dbReference type="Pfam" id="PF07687"/>
    </source>
</evidence>
<evidence type="ECO:0000256" key="2">
    <source>
        <dbReference type="PIRSR" id="PIRSR005962-1"/>
    </source>
</evidence>
<dbReference type="Gene3D" id="3.30.70.360">
    <property type="match status" value="1"/>
</dbReference>
<dbReference type="Pfam" id="PF01546">
    <property type="entry name" value="Peptidase_M20"/>
    <property type="match status" value="1"/>
</dbReference>
<feature type="binding site" evidence="2">
    <location>
        <position position="162"/>
    </location>
    <ligand>
        <name>Mn(2+)</name>
        <dbReference type="ChEBI" id="CHEBI:29035"/>
        <label>2</label>
    </ligand>
</feature>
<evidence type="ECO:0000313" key="4">
    <source>
        <dbReference type="EMBL" id="TFV36616.1"/>
    </source>
</evidence>
<gene>
    <name evidence="4" type="ORF">E4K65_44800</name>
</gene>
<evidence type="ECO:0000256" key="1">
    <source>
        <dbReference type="ARBA" id="ARBA00022801"/>
    </source>
</evidence>
<accession>A0A4Y9L1F1</accession>
<dbReference type="FunFam" id="3.30.70.360:FF:000001">
    <property type="entry name" value="N-acetyldiaminopimelate deacetylase"/>
    <property type="match status" value="1"/>
</dbReference>
<dbReference type="Proteomes" id="UP000297966">
    <property type="component" value="Unassembled WGS sequence"/>
</dbReference>
<dbReference type="RefSeq" id="WP_135179526.1">
    <property type="nucleotide sequence ID" value="NZ_SPQT01000060.1"/>
</dbReference>
<feature type="binding site" evidence="2">
    <location>
        <position position="367"/>
    </location>
    <ligand>
        <name>Mn(2+)</name>
        <dbReference type="ChEBI" id="CHEBI:29035"/>
        <label>2</label>
    </ligand>
</feature>
<dbReference type="SUPFAM" id="SSF53187">
    <property type="entry name" value="Zn-dependent exopeptidases"/>
    <property type="match status" value="1"/>
</dbReference>